<keyword evidence="5" id="KW-0547">Nucleotide-binding</keyword>
<dbReference type="SUPFAM" id="SSF56796">
    <property type="entry name" value="Dehydroquinate synthase-like"/>
    <property type="match status" value="1"/>
</dbReference>
<keyword evidence="7" id="KW-0520">NAD</keyword>
<dbReference type="InterPro" id="IPR030960">
    <property type="entry name" value="DHQS/DOIS_N"/>
</dbReference>
<sequence>MSYNLFVNLKKEVDYSYPIIIEKGCIKNVLEMYHNSFYLIDSKVYSLYESFFENIDKKFIFEASEENKKIESVLEILKWLKDEQANRSSKLIVLGGGITGDVGGFAASLYMRGINFIQVPTTLLSMVDSSVGGKTGVNFENRKNFIGSFKQPEKVFIDTAFLSTLADDEYKNGLAEVIKYSLMFDEEFYEFLLSNRNKIAMKKNETVMEMIYRCCKHKADVVRQDELESGIRKFLNFGHTIGHAIEVDSNYSIKHGFAVAIGMYLETLVGVELGEVSEDTLDFVKKILSLYGFDYTYKIKNKDLFINAMMSDKKIENDGLVLSLTNRIGAGKIITGIKLDDVVLILEKTGVFNG</sequence>
<feature type="domain" description="3-dehydroquinate synthase N-terminal" evidence="11">
    <location>
        <begin position="60"/>
        <end position="171"/>
    </location>
</feature>
<evidence type="ECO:0000256" key="6">
    <source>
        <dbReference type="ARBA" id="ARBA00022833"/>
    </source>
</evidence>
<accession>A0A5A8F4U8</accession>
<dbReference type="PANTHER" id="PTHR43622:SF1">
    <property type="entry name" value="3-DEHYDROQUINATE SYNTHASE"/>
    <property type="match status" value="1"/>
</dbReference>
<proteinExistence type="predicted"/>
<dbReference type="InterPro" id="IPR050071">
    <property type="entry name" value="Dehydroquinate_synthase"/>
</dbReference>
<evidence type="ECO:0000256" key="1">
    <source>
        <dbReference type="ARBA" id="ARBA00001911"/>
    </source>
</evidence>
<keyword evidence="9" id="KW-0170">Cobalt</keyword>
<dbReference type="EMBL" id="VFJB01000004">
    <property type="protein sequence ID" value="KAA0258394.1"/>
    <property type="molecule type" value="Genomic_DNA"/>
</dbReference>
<dbReference type="PANTHER" id="PTHR43622">
    <property type="entry name" value="3-DEHYDROQUINATE SYNTHASE"/>
    <property type="match status" value="1"/>
</dbReference>
<dbReference type="PIRSF" id="PIRSF001455">
    <property type="entry name" value="DHQ_synth"/>
    <property type="match status" value="1"/>
</dbReference>
<comment type="function">
    <text evidence="3">Catalyzes the conversion of 3-deoxy-D-arabino-heptulosonate 7-phosphate (DAHP) to dehydroquinate (DHQ).</text>
</comment>
<evidence type="ECO:0000256" key="2">
    <source>
        <dbReference type="ARBA" id="ARBA00001941"/>
    </source>
</evidence>
<comment type="caution">
    <text evidence="13">The sequence shown here is derived from an EMBL/GenBank/DDBJ whole genome shotgun (WGS) entry which is preliminary data.</text>
</comment>
<keyword evidence="8 13" id="KW-0456">Lyase</keyword>
<evidence type="ECO:0000259" key="11">
    <source>
        <dbReference type="Pfam" id="PF01761"/>
    </source>
</evidence>
<evidence type="ECO:0000256" key="5">
    <source>
        <dbReference type="ARBA" id="ARBA00022741"/>
    </source>
</evidence>
<dbReference type="InterPro" id="IPR016037">
    <property type="entry name" value="DHQ_synth_AroB"/>
</dbReference>
<evidence type="ECO:0000256" key="7">
    <source>
        <dbReference type="ARBA" id="ARBA00023027"/>
    </source>
</evidence>
<evidence type="ECO:0000256" key="9">
    <source>
        <dbReference type="ARBA" id="ARBA00023285"/>
    </source>
</evidence>
<dbReference type="GO" id="GO:0003856">
    <property type="term" value="F:3-dehydroquinate synthase activity"/>
    <property type="evidence" value="ECO:0007669"/>
    <property type="project" value="UniProtKB-UniRule"/>
</dbReference>
<feature type="domain" description="3-dehydroquinate synthase C-terminal" evidence="12">
    <location>
        <begin position="173"/>
        <end position="314"/>
    </location>
</feature>
<evidence type="ECO:0000256" key="8">
    <source>
        <dbReference type="ARBA" id="ARBA00023239"/>
    </source>
</evidence>
<dbReference type="InterPro" id="IPR030963">
    <property type="entry name" value="DHQ_synth_fam"/>
</dbReference>
<evidence type="ECO:0000313" key="13">
    <source>
        <dbReference type="EMBL" id="KAA0258394.1"/>
    </source>
</evidence>
<dbReference type="GO" id="GO:0009423">
    <property type="term" value="P:chorismate biosynthetic process"/>
    <property type="evidence" value="ECO:0007669"/>
    <property type="project" value="UniProtKB-UniRule"/>
</dbReference>
<evidence type="ECO:0000313" key="14">
    <source>
        <dbReference type="Proteomes" id="UP000322876"/>
    </source>
</evidence>
<keyword evidence="6" id="KW-0862">Zinc</keyword>
<evidence type="ECO:0000256" key="10">
    <source>
        <dbReference type="NCBIfam" id="TIGR01357"/>
    </source>
</evidence>
<dbReference type="GO" id="GO:0009073">
    <property type="term" value="P:aromatic amino acid family biosynthetic process"/>
    <property type="evidence" value="ECO:0007669"/>
    <property type="project" value="InterPro"/>
</dbReference>
<protein>
    <recommendedName>
        <fullName evidence="10">3-dehydroquinate synthase</fullName>
        <ecNumber evidence="10">4.2.3.4</ecNumber>
    </recommendedName>
</protein>
<evidence type="ECO:0000256" key="4">
    <source>
        <dbReference type="ARBA" id="ARBA00022723"/>
    </source>
</evidence>
<dbReference type="NCBIfam" id="TIGR01357">
    <property type="entry name" value="aroB"/>
    <property type="match status" value="1"/>
</dbReference>
<dbReference type="OrthoDB" id="9806583at2"/>
<dbReference type="Pfam" id="PF01761">
    <property type="entry name" value="DHQ_synthase"/>
    <property type="match status" value="1"/>
</dbReference>
<dbReference type="Gene3D" id="3.40.50.1970">
    <property type="match status" value="1"/>
</dbReference>
<keyword evidence="14" id="KW-1185">Reference proteome</keyword>
<organism evidence="13 14">
    <name type="scientific">Deferribacter autotrophicus</name>
    <dbReference type="NCBI Taxonomy" id="500465"/>
    <lineage>
        <taxon>Bacteria</taxon>
        <taxon>Pseudomonadati</taxon>
        <taxon>Deferribacterota</taxon>
        <taxon>Deferribacteres</taxon>
        <taxon>Deferribacterales</taxon>
        <taxon>Deferribacteraceae</taxon>
        <taxon>Deferribacter</taxon>
    </lineage>
</organism>
<dbReference type="Proteomes" id="UP000322876">
    <property type="component" value="Unassembled WGS sequence"/>
</dbReference>
<dbReference type="GO" id="GO:0000166">
    <property type="term" value="F:nucleotide binding"/>
    <property type="evidence" value="ECO:0007669"/>
    <property type="project" value="UniProtKB-KW"/>
</dbReference>
<reference evidence="13 14" key="1">
    <citation type="submission" date="2019-06" db="EMBL/GenBank/DDBJ databases">
        <title>Genomic insights into carbon and energy metabolism of Deferribacter autotrophicus revealed new metabolic traits in the phylum Deferribacteres.</title>
        <authorList>
            <person name="Slobodkin A.I."/>
            <person name="Slobodkina G.B."/>
            <person name="Allioux M."/>
            <person name="Alain K."/>
            <person name="Jebbar M."/>
            <person name="Shadrin V."/>
            <person name="Kublanov I.V."/>
            <person name="Toshchakov S.V."/>
            <person name="Bonch-Osmolovskaya E.A."/>
        </authorList>
    </citation>
    <scope>NUCLEOTIDE SEQUENCE [LARGE SCALE GENOMIC DNA]</scope>
    <source>
        <strain evidence="13 14">SL50</strain>
    </source>
</reference>
<evidence type="ECO:0000256" key="3">
    <source>
        <dbReference type="ARBA" id="ARBA00003485"/>
    </source>
</evidence>
<dbReference type="Pfam" id="PF24621">
    <property type="entry name" value="DHQS_C"/>
    <property type="match status" value="1"/>
</dbReference>
<dbReference type="RefSeq" id="WP_149265951.1">
    <property type="nucleotide sequence ID" value="NZ_VFJB01000004.1"/>
</dbReference>
<keyword evidence="4" id="KW-0479">Metal-binding</keyword>
<comment type="cofactor">
    <cofactor evidence="2">
        <name>Co(2+)</name>
        <dbReference type="ChEBI" id="CHEBI:48828"/>
    </cofactor>
</comment>
<evidence type="ECO:0000259" key="12">
    <source>
        <dbReference type="Pfam" id="PF24621"/>
    </source>
</evidence>
<name>A0A5A8F4U8_9BACT</name>
<gene>
    <name evidence="13" type="primary">aroB</name>
    <name evidence="13" type="ORF">FHQ18_04340</name>
</gene>
<dbReference type="AlphaFoldDB" id="A0A5A8F4U8"/>
<comment type="cofactor">
    <cofactor evidence="1">
        <name>NAD(+)</name>
        <dbReference type="ChEBI" id="CHEBI:57540"/>
    </cofactor>
</comment>
<dbReference type="EC" id="4.2.3.4" evidence="10"/>
<dbReference type="Gene3D" id="1.20.1090.10">
    <property type="entry name" value="Dehydroquinate synthase-like - alpha domain"/>
    <property type="match status" value="1"/>
</dbReference>
<dbReference type="CDD" id="cd08195">
    <property type="entry name" value="DHQS"/>
    <property type="match status" value="1"/>
</dbReference>
<dbReference type="GO" id="GO:0005737">
    <property type="term" value="C:cytoplasm"/>
    <property type="evidence" value="ECO:0007669"/>
    <property type="project" value="InterPro"/>
</dbReference>
<dbReference type="GO" id="GO:0046872">
    <property type="term" value="F:metal ion binding"/>
    <property type="evidence" value="ECO:0007669"/>
    <property type="project" value="UniProtKB-KW"/>
</dbReference>
<dbReference type="InterPro" id="IPR056179">
    <property type="entry name" value="DHQS_C"/>
</dbReference>